<keyword evidence="5" id="KW-1185">Reference proteome</keyword>
<feature type="chain" id="PRO_5012665699" description="PA14 domain-containing protein" evidence="2">
    <location>
        <begin position="24"/>
        <end position="582"/>
    </location>
</feature>
<dbReference type="PROSITE" id="PS51820">
    <property type="entry name" value="PA14"/>
    <property type="match status" value="1"/>
</dbReference>
<sequence>MLNINLLSIVFFWAYSFLSICLAEENPHGFDLRSLQQIDPSETNGLSLCSAQLEEPRDGLKARFYRYVYAEDTPNILDENFLDHEYYMGNRYLGEVGGVYDTNFFYFYGTISGAITEGEINGFSLTISNFSVEYSGWFVPKTSGIYTFQIGQTDDGSLFQMFGSTDYFCCSDTETQNFTLYSIQYYDNTDVQTATMDMIAGESYPFRIVFFNRDAVAIQTISFIDPEGVVHKDFTGYAKYYNNVICPVFDDDTYIPPQPIEPSESTAVTQVETVTATFTVSQDASTVTTTEVVTSLNQTQGVTITETITFSAEASTIQITETIQVPTVTSLLTVTDIVTLDGQSTTLADVITLEPESSVTAATSEPVNYTSQDVATTFTSFLTETIVGTENIQYMNSSSINTQYSTVIKTIYSKTTLFPITESDEKSIINYPIVTSEGHSNVPSSTGASEEHVFVASSTRVAEETNFIESTTTTVVSNRGEGGSRTSFLPGNEATKGIENNNGDKSNSKITVFGKITTANEGIRSIDSGVSKSGIAVLSSRAPLTAVTHGGAPTANLVINSNDAISGMSVNIFFTFVIIFLL</sequence>
<evidence type="ECO:0000256" key="1">
    <source>
        <dbReference type="SAM" id="MobiDB-lite"/>
    </source>
</evidence>
<feature type="signal peptide" evidence="2">
    <location>
        <begin position="1"/>
        <end position="23"/>
    </location>
</feature>
<dbReference type="Gene3D" id="2.60.120.1560">
    <property type="match status" value="1"/>
</dbReference>
<feature type="region of interest" description="Disordered" evidence="1">
    <location>
        <begin position="475"/>
        <end position="503"/>
    </location>
</feature>
<feature type="domain" description="PA14" evidence="3">
    <location>
        <begin position="77"/>
        <end position="252"/>
    </location>
</feature>
<name>A0A1X7R918_9SACH</name>
<dbReference type="Pfam" id="PF10528">
    <property type="entry name" value="GLEYA"/>
    <property type="match status" value="1"/>
</dbReference>
<proteinExistence type="predicted"/>
<dbReference type="OrthoDB" id="4070698at2759"/>
<accession>A0A1X7R918</accession>
<reference evidence="4 5" key="1">
    <citation type="submission" date="2017-04" db="EMBL/GenBank/DDBJ databases">
        <authorList>
            <person name="Afonso C.L."/>
            <person name="Miller P.J."/>
            <person name="Scott M.A."/>
            <person name="Spackman E."/>
            <person name="Goraichik I."/>
            <person name="Dimitrov K.M."/>
            <person name="Suarez D.L."/>
            <person name="Swayne D.E."/>
        </authorList>
    </citation>
    <scope>NUCLEOTIDE SEQUENCE [LARGE SCALE GENOMIC DNA]</scope>
</reference>
<organism evidence="4 5">
    <name type="scientific">Maudiozyma saulgeensis</name>
    <dbReference type="NCBI Taxonomy" id="1789683"/>
    <lineage>
        <taxon>Eukaryota</taxon>
        <taxon>Fungi</taxon>
        <taxon>Dikarya</taxon>
        <taxon>Ascomycota</taxon>
        <taxon>Saccharomycotina</taxon>
        <taxon>Saccharomycetes</taxon>
        <taxon>Saccharomycetales</taxon>
        <taxon>Saccharomycetaceae</taxon>
        <taxon>Maudiozyma</taxon>
    </lineage>
</organism>
<gene>
    <name evidence="4" type="ORF">KASA_0I01738G</name>
</gene>
<keyword evidence="2" id="KW-0732">Signal</keyword>
<protein>
    <recommendedName>
        <fullName evidence="3">PA14 domain-containing protein</fullName>
    </recommendedName>
</protein>
<evidence type="ECO:0000256" key="2">
    <source>
        <dbReference type="SAM" id="SignalP"/>
    </source>
</evidence>
<dbReference type="AlphaFoldDB" id="A0A1X7R918"/>
<dbReference type="InterPro" id="IPR018871">
    <property type="entry name" value="GLEYA_adhesin_domain"/>
</dbReference>
<evidence type="ECO:0000313" key="4">
    <source>
        <dbReference type="EMBL" id="SMN22157.1"/>
    </source>
</evidence>
<dbReference type="Proteomes" id="UP000196158">
    <property type="component" value="Unassembled WGS sequence"/>
</dbReference>
<evidence type="ECO:0000259" key="3">
    <source>
        <dbReference type="PROSITE" id="PS51820"/>
    </source>
</evidence>
<dbReference type="EMBL" id="FXLY01000010">
    <property type="protein sequence ID" value="SMN22157.1"/>
    <property type="molecule type" value="Genomic_DNA"/>
</dbReference>
<dbReference type="InterPro" id="IPR037524">
    <property type="entry name" value="PA14/GLEYA"/>
</dbReference>
<evidence type="ECO:0000313" key="5">
    <source>
        <dbReference type="Proteomes" id="UP000196158"/>
    </source>
</evidence>